<accession>Q67TS7</accession>
<organism evidence="1 2">
    <name type="scientific">Oryza sativa subsp. japonica</name>
    <name type="common">Rice</name>
    <dbReference type="NCBI Taxonomy" id="39947"/>
    <lineage>
        <taxon>Eukaryota</taxon>
        <taxon>Viridiplantae</taxon>
        <taxon>Streptophyta</taxon>
        <taxon>Embryophyta</taxon>
        <taxon>Tracheophyta</taxon>
        <taxon>Spermatophyta</taxon>
        <taxon>Magnoliopsida</taxon>
        <taxon>Liliopsida</taxon>
        <taxon>Poales</taxon>
        <taxon>Poaceae</taxon>
        <taxon>BOP clade</taxon>
        <taxon>Oryzoideae</taxon>
        <taxon>Oryzeae</taxon>
        <taxon>Oryzinae</taxon>
        <taxon>Oryza</taxon>
        <taxon>Oryza sativa</taxon>
    </lineage>
</organism>
<dbReference type="AlphaFoldDB" id="Q67TS7"/>
<dbReference type="SUPFAM" id="SSF56371">
    <property type="entry name" value="Ribosome inactivating proteins (RIP)"/>
    <property type="match status" value="1"/>
</dbReference>
<proteinExistence type="predicted"/>
<dbReference type="GO" id="GO:0030598">
    <property type="term" value="F:rRNA N-glycosylase activity"/>
    <property type="evidence" value="ECO:0007669"/>
    <property type="project" value="InterPro"/>
</dbReference>
<evidence type="ECO:0000313" key="1">
    <source>
        <dbReference type="EMBL" id="BAD38444.1"/>
    </source>
</evidence>
<dbReference type="InterPro" id="IPR036041">
    <property type="entry name" value="Ribosome-inact_prot_sf"/>
</dbReference>
<protein>
    <submittedName>
        <fullName evidence="1">Uncharacterized protein</fullName>
    </submittedName>
</protein>
<reference evidence="2" key="2">
    <citation type="journal article" date="2008" name="Nucleic Acids Res.">
        <title>The rice annotation project database (RAP-DB): 2008 update.</title>
        <authorList>
            <consortium name="The rice annotation project (RAP)"/>
        </authorList>
    </citation>
    <scope>GENOME REANNOTATION</scope>
    <source>
        <strain evidence="2">cv. Nipponbare</strain>
    </source>
</reference>
<dbReference type="InterPro" id="IPR001574">
    <property type="entry name" value="Ribosome_inactivat_prot"/>
</dbReference>
<reference evidence="2" key="1">
    <citation type="journal article" date="2005" name="Nature">
        <title>The map-based sequence of the rice genome.</title>
        <authorList>
            <consortium name="International rice genome sequencing project (IRGSP)"/>
            <person name="Matsumoto T."/>
            <person name="Wu J."/>
            <person name="Kanamori H."/>
            <person name="Katayose Y."/>
            <person name="Fujisawa M."/>
            <person name="Namiki N."/>
            <person name="Mizuno H."/>
            <person name="Yamamoto K."/>
            <person name="Antonio B.A."/>
            <person name="Baba T."/>
            <person name="Sakata K."/>
            <person name="Nagamura Y."/>
            <person name="Aoki H."/>
            <person name="Arikawa K."/>
            <person name="Arita K."/>
            <person name="Bito T."/>
            <person name="Chiden Y."/>
            <person name="Fujitsuka N."/>
            <person name="Fukunaka R."/>
            <person name="Hamada M."/>
            <person name="Harada C."/>
            <person name="Hayashi A."/>
            <person name="Hijishita S."/>
            <person name="Honda M."/>
            <person name="Hosokawa S."/>
            <person name="Ichikawa Y."/>
            <person name="Idonuma A."/>
            <person name="Iijima M."/>
            <person name="Ikeda M."/>
            <person name="Ikeno M."/>
            <person name="Ito K."/>
            <person name="Ito S."/>
            <person name="Ito T."/>
            <person name="Ito Y."/>
            <person name="Ito Y."/>
            <person name="Iwabuchi A."/>
            <person name="Kamiya K."/>
            <person name="Karasawa W."/>
            <person name="Kurita K."/>
            <person name="Katagiri S."/>
            <person name="Kikuta A."/>
            <person name="Kobayashi H."/>
            <person name="Kobayashi N."/>
            <person name="Machita K."/>
            <person name="Maehara T."/>
            <person name="Masukawa M."/>
            <person name="Mizubayashi T."/>
            <person name="Mukai Y."/>
            <person name="Nagasaki H."/>
            <person name="Nagata Y."/>
            <person name="Naito S."/>
            <person name="Nakashima M."/>
            <person name="Nakama Y."/>
            <person name="Nakamichi Y."/>
            <person name="Nakamura M."/>
            <person name="Meguro A."/>
            <person name="Negishi M."/>
            <person name="Ohta I."/>
            <person name="Ohta T."/>
            <person name="Okamoto M."/>
            <person name="Ono N."/>
            <person name="Saji S."/>
            <person name="Sakaguchi M."/>
            <person name="Sakai K."/>
            <person name="Shibata M."/>
            <person name="Shimokawa T."/>
            <person name="Song J."/>
            <person name="Takazaki Y."/>
            <person name="Terasawa K."/>
            <person name="Tsugane M."/>
            <person name="Tsuji K."/>
            <person name="Ueda S."/>
            <person name="Waki K."/>
            <person name="Yamagata H."/>
            <person name="Yamamoto M."/>
            <person name="Yamamoto S."/>
            <person name="Yamane H."/>
            <person name="Yoshiki S."/>
            <person name="Yoshihara R."/>
            <person name="Yukawa K."/>
            <person name="Zhong H."/>
            <person name="Yano M."/>
            <person name="Yuan Q."/>
            <person name="Ouyang S."/>
            <person name="Liu J."/>
            <person name="Jones K.M."/>
            <person name="Gansberger K."/>
            <person name="Moffat K."/>
            <person name="Hill J."/>
            <person name="Bera J."/>
            <person name="Fadrosh D."/>
            <person name="Jin S."/>
            <person name="Johri S."/>
            <person name="Kim M."/>
            <person name="Overton L."/>
            <person name="Reardon M."/>
            <person name="Tsitrin T."/>
            <person name="Vuong H."/>
            <person name="Weaver B."/>
            <person name="Ciecko A."/>
            <person name="Tallon L."/>
            <person name="Jackson J."/>
            <person name="Pai G."/>
            <person name="Aken S.V."/>
            <person name="Utterback T."/>
            <person name="Reidmuller S."/>
            <person name="Feldblyum T."/>
            <person name="Hsiao J."/>
            <person name="Zismann V."/>
            <person name="Iobst S."/>
            <person name="de Vazeille A.R."/>
            <person name="Buell C.R."/>
            <person name="Ying K."/>
            <person name="Li Y."/>
            <person name="Lu T."/>
            <person name="Huang Y."/>
            <person name="Zhao Q."/>
            <person name="Feng Q."/>
            <person name="Zhang L."/>
            <person name="Zhu J."/>
            <person name="Weng Q."/>
            <person name="Mu J."/>
            <person name="Lu Y."/>
            <person name="Fan D."/>
            <person name="Liu Y."/>
            <person name="Guan J."/>
            <person name="Zhang Y."/>
            <person name="Yu S."/>
            <person name="Liu X."/>
            <person name="Zhang Y."/>
            <person name="Hong G."/>
            <person name="Han B."/>
            <person name="Choisne N."/>
            <person name="Demange N."/>
            <person name="Orjeda G."/>
            <person name="Samain S."/>
            <person name="Cattolico L."/>
            <person name="Pelletier E."/>
            <person name="Couloux A."/>
            <person name="Segurens B."/>
            <person name="Wincker P."/>
            <person name="D'Hont A."/>
            <person name="Scarpelli C."/>
            <person name="Weissenbach J."/>
            <person name="Salanoubat M."/>
            <person name="Quetier F."/>
            <person name="Yu Y."/>
            <person name="Kim H.R."/>
            <person name="Rambo T."/>
            <person name="Currie J."/>
            <person name="Collura K."/>
            <person name="Luo M."/>
            <person name="Yang T."/>
            <person name="Ammiraju J.S.S."/>
            <person name="Engler F."/>
            <person name="Soderlund C."/>
            <person name="Wing R.A."/>
            <person name="Palmer L.E."/>
            <person name="de la Bastide M."/>
            <person name="Spiegel L."/>
            <person name="Nascimento L."/>
            <person name="Zutavern T."/>
            <person name="O'Shaughnessy A."/>
            <person name="Dike S."/>
            <person name="Dedhia N."/>
            <person name="Preston R."/>
            <person name="Balija V."/>
            <person name="McCombie W.R."/>
            <person name="Chow T."/>
            <person name="Chen H."/>
            <person name="Chung M."/>
            <person name="Chen C."/>
            <person name="Shaw J."/>
            <person name="Wu H."/>
            <person name="Hsiao K."/>
            <person name="Chao Y."/>
            <person name="Chu M."/>
            <person name="Cheng C."/>
            <person name="Hour A."/>
            <person name="Lee P."/>
            <person name="Lin S."/>
            <person name="Lin Y."/>
            <person name="Liou J."/>
            <person name="Liu S."/>
            <person name="Hsing Y."/>
            <person name="Raghuvanshi S."/>
            <person name="Mohanty A."/>
            <person name="Bharti A.K."/>
            <person name="Gaur A."/>
            <person name="Gupta V."/>
            <person name="Kumar D."/>
            <person name="Ravi V."/>
            <person name="Vij S."/>
            <person name="Kapur A."/>
            <person name="Khurana P."/>
            <person name="Khurana P."/>
            <person name="Khurana J.P."/>
            <person name="Tyagi A.K."/>
            <person name="Gaikwad K."/>
            <person name="Singh A."/>
            <person name="Dalal V."/>
            <person name="Srivastava S."/>
            <person name="Dixit A."/>
            <person name="Pal A.K."/>
            <person name="Ghazi I.A."/>
            <person name="Yadav M."/>
            <person name="Pandit A."/>
            <person name="Bhargava A."/>
            <person name="Sureshbabu K."/>
            <person name="Batra K."/>
            <person name="Sharma T.R."/>
            <person name="Mohapatra T."/>
            <person name="Singh N.K."/>
            <person name="Messing J."/>
            <person name="Nelson A.B."/>
            <person name="Fuks G."/>
            <person name="Kavchok S."/>
            <person name="Keizer G."/>
            <person name="Linton E."/>
            <person name="Llaca V."/>
            <person name="Song R."/>
            <person name="Tanyolac B."/>
            <person name="Young S."/>
            <person name="Ho-Il K."/>
            <person name="Hahn J.H."/>
            <person name="Sangsakoo G."/>
            <person name="Vanavichit A."/>
            <person name="de Mattos Luiz.A.T."/>
            <person name="Zimmer P.D."/>
            <person name="Malone G."/>
            <person name="Dellagostin O."/>
            <person name="de Oliveira A.C."/>
            <person name="Bevan M."/>
            <person name="Bancroft I."/>
            <person name="Minx P."/>
            <person name="Cordum H."/>
            <person name="Wilson R."/>
            <person name="Cheng Z."/>
            <person name="Jin W."/>
            <person name="Jiang J."/>
            <person name="Leong S.A."/>
            <person name="Iwama H."/>
            <person name="Gojobori T."/>
            <person name="Itoh T."/>
            <person name="Niimura Y."/>
            <person name="Fujii Y."/>
            <person name="Habara T."/>
            <person name="Sakai H."/>
            <person name="Sato Y."/>
            <person name="Wilson G."/>
            <person name="Kumar K."/>
            <person name="McCouch S."/>
            <person name="Juretic N."/>
            <person name="Hoen D."/>
            <person name="Wright S."/>
            <person name="Bruskiewich R."/>
            <person name="Bureau T."/>
            <person name="Miyao A."/>
            <person name="Hirochika H."/>
            <person name="Nishikawa T."/>
            <person name="Kadowaki K."/>
            <person name="Sugiura M."/>
            <person name="Burr B."/>
            <person name="Sasaki T."/>
        </authorList>
    </citation>
    <scope>NUCLEOTIDE SEQUENCE [LARGE SCALE GENOMIC DNA]</scope>
    <source>
        <strain evidence="2">cv. Nipponbare</strain>
    </source>
</reference>
<dbReference type="GO" id="GO:0017148">
    <property type="term" value="P:negative regulation of translation"/>
    <property type="evidence" value="ECO:0007669"/>
    <property type="project" value="InterPro"/>
</dbReference>
<evidence type="ECO:0000313" key="2">
    <source>
        <dbReference type="Proteomes" id="UP000000763"/>
    </source>
</evidence>
<dbReference type="Pfam" id="PF00161">
    <property type="entry name" value="RIP"/>
    <property type="match status" value="1"/>
</dbReference>
<name>Q67TS7_ORYSJ</name>
<gene>
    <name evidence="1" type="primary">OSJNBb0056C19.30</name>
</gene>
<sequence>MEAVVMLASYDAAKTTVEELRRAFVRLHVMICEALQFKRNGFRHWLDPDSDLGQSFKDINVSNAKDAWNVLPPSQNI</sequence>
<dbReference type="Proteomes" id="UP000000763">
    <property type="component" value="Chromosome 2"/>
</dbReference>
<dbReference type="EMBL" id="AP005915">
    <property type="protein sequence ID" value="BAD38444.1"/>
    <property type="molecule type" value="Genomic_DNA"/>
</dbReference>